<evidence type="ECO:0000256" key="1">
    <source>
        <dbReference type="ARBA" id="ARBA00038494"/>
    </source>
</evidence>
<accession>A0AAU7CQK6</accession>
<dbReference type="InterPro" id="IPR029044">
    <property type="entry name" value="Nucleotide-diphossugar_trans"/>
</dbReference>
<evidence type="ECO:0000313" key="4">
    <source>
        <dbReference type="EMBL" id="XBH07521.1"/>
    </source>
</evidence>
<dbReference type="Pfam" id="PF00535">
    <property type="entry name" value="Glycos_transf_2"/>
    <property type="match status" value="1"/>
</dbReference>
<evidence type="ECO:0000256" key="2">
    <source>
        <dbReference type="SAM" id="MobiDB-lite"/>
    </source>
</evidence>
<feature type="compositionally biased region" description="Polar residues" evidence="2">
    <location>
        <begin position="1"/>
        <end position="10"/>
    </location>
</feature>
<protein>
    <submittedName>
        <fullName evidence="4">Glycosyltransferase family 2 protein</fullName>
        <ecNumber evidence="4">2.4.-.-</ecNumber>
    </submittedName>
</protein>
<proteinExistence type="inferred from homology"/>
<reference evidence="4" key="1">
    <citation type="submission" date="2024-05" db="EMBL/GenBank/DDBJ databases">
        <title>Planctomycetes of the genus Singulisphaera possess chitinolytic capabilities.</title>
        <authorList>
            <person name="Ivanova A."/>
        </authorList>
    </citation>
    <scope>NUCLEOTIDE SEQUENCE</scope>
    <source>
        <strain evidence="4">Ch08T</strain>
    </source>
</reference>
<dbReference type="EC" id="2.4.-.-" evidence="4"/>
<keyword evidence="4" id="KW-0328">Glycosyltransferase</keyword>
<dbReference type="PANTHER" id="PTHR43630:SF2">
    <property type="entry name" value="GLYCOSYLTRANSFERASE"/>
    <property type="match status" value="1"/>
</dbReference>
<keyword evidence="4" id="KW-0808">Transferase</keyword>
<gene>
    <name evidence="4" type="ORF">V5E97_16220</name>
</gene>
<dbReference type="RefSeq" id="WP_406700358.1">
    <property type="nucleotide sequence ID" value="NZ_CP155447.1"/>
</dbReference>
<evidence type="ECO:0000259" key="3">
    <source>
        <dbReference type="Pfam" id="PF00535"/>
    </source>
</evidence>
<dbReference type="SUPFAM" id="SSF53448">
    <property type="entry name" value="Nucleotide-diphospho-sugar transferases"/>
    <property type="match status" value="1"/>
</dbReference>
<feature type="region of interest" description="Disordered" evidence="2">
    <location>
        <begin position="1"/>
        <end position="23"/>
    </location>
</feature>
<feature type="domain" description="Glycosyltransferase 2-like" evidence="3">
    <location>
        <begin position="32"/>
        <end position="170"/>
    </location>
</feature>
<comment type="similarity">
    <text evidence="1">Belongs to the glycosyltransferase 2 family. WaaE/KdtX subfamily.</text>
</comment>
<organism evidence="4">
    <name type="scientific">Singulisphaera sp. Ch08</name>
    <dbReference type="NCBI Taxonomy" id="3120278"/>
    <lineage>
        <taxon>Bacteria</taxon>
        <taxon>Pseudomonadati</taxon>
        <taxon>Planctomycetota</taxon>
        <taxon>Planctomycetia</taxon>
        <taxon>Isosphaerales</taxon>
        <taxon>Isosphaeraceae</taxon>
        <taxon>Singulisphaera</taxon>
    </lineage>
</organism>
<dbReference type="GO" id="GO:0016757">
    <property type="term" value="F:glycosyltransferase activity"/>
    <property type="evidence" value="ECO:0007669"/>
    <property type="project" value="UniProtKB-KW"/>
</dbReference>
<dbReference type="EMBL" id="CP155447">
    <property type="protein sequence ID" value="XBH07521.1"/>
    <property type="molecule type" value="Genomic_DNA"/>
</dbReference>
<dbReference type="AlphaFoldDB" id="A0AAU7CQK6"/>
<dbReference type="Gene3D" id="3.90.550.10">
    <property type="entry name" value="Spore Coat Polysaccharide Biosynthesis Protein SpsA, Chain A"/>
    <property type="match status" value="1"/>
</dbReference>
<dbReference type="InterPro" id="IPR001173">
    <property type="entry name" value="Glyco_trans_2-like"/>
</dbReference>
<dbReference type="CDD" id="cd02511">
    <property type="entry name" value="Beta4Glucosyltransferase"/>
    <property type="match status" value="1"/>
</dbReference>
<dbReference type="PANTHER" id="PTHR43630">
    <property type="entry name" value="POLY-BETA-1,6-N-ACETYL-D-GLUCOSAMINE SYNTHASE"/>
    <property type="match status" value="1"/>
</dbReference>
<name>A0AAU7CQK6_9BACT</name>
<sequence>MSLLESTDSMSDAGRATSDVTTSAPSGKVKVSVLVPVKNEAENLKRCLPALAWADEIFIVDSQSTDETAAVAAEHGARVVQFHFNGTYPKKKNWSLENLPFRNEWVLIVDADEVVIPPLADEIARRTAGDEADGFYLNMKYYFLGRRIRHCGYSEAWNLRLFKHRLGRYEKMPVRPGAQTGDNEAHEHVELSGNRKPLRLVHELDHYAYPTIFAWVEKHNRYARWEAEMYERFLNEPIPASIGTGKRLKRLLKKVYLRLPMRPLIRFVYSYVIRLGFLDGKPGLVFCTLLSFYDFLAWANVYERRVLARSEENQRIGMEAG</sequence>